<feature type="non-terminal residue" evidence="1">
    <location>
        <position position="42"/>
    </location>
</feature>
<protein>
    <submittedName>
        <fullName evidence="1">Uncharacterized protein</fullName>
    </submittedName>
</protein>
<keyword evidence="2" id="KW-1185">Reference proteome</keyword>
<reference evidence="1 2" key="1">
    <citation type="submission" date="2018-11" db="EMBL/GenBank/DDBJ databases">
        <authorList>
            <consortium name="Pathogen Informatics"/>
        </authorList>
    </citation>
    <scope>NUCLEOTIDE SEQUENCE [LARGE SCALE GENOMIC DNA]</scope>
</reference>
<proteinExistence type="predicted"/>
<evidence type="ECO:0000313" key="1">
    <source>
        <dbReference type="EMBL" id="VDN45175.1"/>
    </source>
</evidence>
<dbReference type="EMBL" id="UYRU01115057">
    <property type="protein sequence ID" value="VDN45175.1"/>
    <property type="molecule type" value="Genomic_DNA"/>
</dbReference>
<sequence>MAAATDTPRQVTTGETAIALVTFNVEATSARDFTCNAFRVSC</sequence>
<accession>A0A3P7NQQ0</accession>
<name>A0A3P7NQQ0_DIBLA</name>
<dbReference type="Proteomes" id="UP000281553">
    <property type="component" value="Unassembled WGS sequence"/>
</dbReference>
<evidence type="ECO:0000313" key="2">
    <source>
        <dbReference type="Proteomes" id="UP000281553"/>
    </source>
</evidence>
<gene>
    <name evidence="1" type="ORF">DILT_LOCUS19537</name>
</gene>
<organism evidence="1 2">
    <name type="scientific">Dibothriocephalus latus</name>
    <name type="common">Fish tapeworm</name>
    <name type="synonym">Diphyllobothrium latum</name>
    <dbReference type="NCBI Taxonomy" id="60516"/>
    <lineage>
        <taxon>Eukaryota</taxon>
        <taxon>Metazoa</taxon>
        <taxon>Spiralia</taxon>
        <taxon>Lophotrochozoa</taxon>
        <taxon>Platyhelminthes</taxon>
        <taxon>Cestoda</taxon>
        <taxon>Eucestoda</taxon>
        <taxon>Diphyllobothriidea</taxon>
        <taxon>Diphyllobothriidae</taxon>
        <taxon>Dibothriocephalus</taxon>
    </lineage>
</organism>
<dbReference type="AlphaFoldDB" id="A0A3P7NQQ0"/>